<name>A0A9D1P0F0_9FIRM</name>
<sequence>MKRKFVAIILGLTLTGSSLSTFAAEASDDTAAASENISIDEEEQQETVTGQIVEITDDTVILSPGTLESYDAQESVSSDTNAESDNADAAEKETPTLTLSGEETTYQFADNILASENTEQIPVTVIEAAEAETDTAESSDTGEKETSVSENISDDADTSAQETEDTVMISIEDIQAGDIVLARLNEDGEISEITLLYSTHTGDILNSSTSETEE</sequence>
<feature type="region of interest" description="Disordered" evidence="1">
    <location>
        <begin position="131"/>
        <end position="163"/>
    </location>
</feature>
<feature type="compositionally biased region" description="Polar residues" evidence="1">
    <location>
        <begin position="72"/>
        <end position="84"/>
    </location>
</feature>
<evidence type="ECO:0008006" key="5">
    <source>
        <dbReference type="Google" id="ProtNLM"/>
    </source>
</evidence>
<protein>
    <recommendedName>
        <fullName evidence="5">DUF5666 domain-containing protein</fullName>
    </recommendedName>
</protein>
<evidence type="ECO:0000313" key="4">
    <source>
        <dbReference type="Proteomes" id="UP000886889"/>
    </source>
</evidence>
<dbReference type="AlphaFoldDB" id="A0A9D1P0F0"/>
<evidence type="ECO:0000313" key="3">
    <source>
        <dbReference type="EMBL" id="HIV24165.1"/>
    </source>
</evidence>
<feature type="compositionally biased region" description="Acidic residues" evidence="1">
    <location>
        <begin position="152"/>
        <end position="163"/>
    </location>
</feature>
<feature type="chain" id="PRO_5038527041" description="DUF5666 domain-containing protein" evidence="2">
    <location>
        <begin position="24"/>
        <end position="214"/>
    </location>
</feature>
<accession>A0A9D1P0F0</accession>
<evidence type="ECO:0000256" key="2">
    <source>
        <dbReference type="SAM" id="SignalP"/>
    </source>
</evidence>
<dbReference type="EMBL" id="DVOS01000078">
    <property type="protein sequence ID" value="HIV24165.1"/>
    <property type="molecule type" value="Genomic_DNA"/>
</dbReference>
<proteinExistence type="predicted"/>
<reference evidence="3" key="2">
    <citation type="journal article" date="2021" name="PeerJ">
        <title>Extensive microbial diversity within the chicken gut microbiome revealed by metagenomics and culture.</title>
        <authorList>
            <person name="Gilroy R."/>
            <person name="Ravi A."/>
            <person name="Getino M."/>
            <person name="Pursley I."/>
            <person name="Horton D.L."/>
            <person name="Alikhan N.F."/>
            <person name="Baker D."/>
            <person name="Gharbi K."/>
            <person name="Hall N."/>
            <person name="Watson M."/>
            <person name="Adriaenssens E.M."/>
            <person name="Foster-Nyarko E."/>
            <person name="Jarju S."/>
            <person name="Secka A."/>
            <person name="Antonio M."/>
            <person name="Oren A."/>
            <person name="Chaudhuri R.R."/>
            <person name="La Ragione R."/>
            <person name="Hildebrand F."/>
            <person name="Pallen M.J."/>
        </authorList>
    </citation>
    <scope>NUCLEOTIDE SEQUENCE</scope>
    <source>
        <strain evidence="3">ChiBcec6-7307</strain>
    </source>
</reference>
<dbReference type="Proteomes" id="UP000886889">
    <property type="component" value="Unassembled WGS sequence"/>
</dbReference>
<evidence type="ECO:0000256" key="1">
    <source>
        <dbReference type="SAM" id="MobiDB-lite"/>
    </source>
</evidence>
<comment type="caution">
    <text evidence="3">The sequence shown here is derived from an EMBL/GenBank/DDBJ whole genome shotgun (WGS) entry which is preliminary data.</text>
</comment>
<keyword evidence="2" id="KW-0732">Signal</keyword>
<feature type="signal peptide" evidence="2">
    <location>
        <begin position="1"/>
        <end position="23"/>
    </location>
</feature>
<feature type="region of interest" description="Disordered" evidence="1">
    <location>
        <begin position="70"/>
        <end position="102"/>
    </location>
</feature>
<gene>
    <name evidence="3" type="ORF">IAC80_09585</name>
</gene>
<organism evidence="3 4">
    <name type="scientific">Candidatus Merdiplasma excrementigallinarum</name>
    <dbReference type="NCBI Taxonomy" id="2840864"/>
    <lineage>
        <taxon>Bacteria</taxon>
        <taxon>Bacillati</taxon>
        <taxon>Bacillota</taxon>
        <taxon>Clostridia</taxon>
        <taxon>Lachnospirales</taxon>
        <taxon>Lachnospiraceae</taxon>
        <taxon>Lachnospiraceae incertae sedis</taxon>
        <taxon>Candidatus Merdiplasma</taxon>
    </lineage>
</organism>
<reference evidence="3" key="1">
    <citation type="submission" date="2020-10" db="EMBL/GenBank/DDBJ databases">
        <authorList>
            <person name="Gilroy R."/>
        </authorList>
    </citation>
    <scope>NUCLEOTIDE SEQUENCE</scope>
    <source>
        <strain evidence="3">ChiBcec6-7307</strain>
    </source>
</reference>